<reference evidence="1 2" key="1">
    <citation type="journal article" date="2015" name="Mol. Biochem. Parasitol.">
        <title>Identification of polymorphic genes for use in assemblage B genotyping assays through comparative genomics of multiple assemblage B Giardia duodenalis isolates.</title>
        <authorList>
            <person name="Wielinga C."/>
            <person name="Thompson R.C."/>
            <person name="Monis P."/>
            <person name="Ryan U."/>
        </authorList>
    </citation>
    <scope>NUCLEOTIDE SEQUENCE [LARGE SCALE GENOMIC DNA]</scope>
    <source>
        <strain evidence="1 2">BAH15c1</strain>
    </source>
</reference>
<dbReference type="OrthoDB" id="10326405at2759"/>
<name>A0A132P008_GIAIN</name>
<organism evidence="1 2">
    <name type="scientific">Giardia duodenalis assemblage B</name>
    <dbReference type="NCBI Taxonomy" id="1394984"/>
    <lineage>
        <taxon>Eukaryota</taxon>
        <taxon>Metamonada</taxon>
        <taxon>Diplomonadida</taxon>
        <taxon>Hexamitidae</taxon>
        <taxon>Giardiinae</taxon>
        <taxon>Giardia</taxon>
    </lineage>
</organism>
<evidence type="ECO:0008006" key="3">
    <source>
        <dbReference type="Google" id="ProtNLM"/>
    </source>
</evidence>
<dbReference type="AlphaFoldDB" id="A0A132P008"/>
<dbReference type="VEuPathDB" id="GiardiaDB:QR46_0728"/>
<accession>A0A132P008</accession>
<evidence type="ECO:0000313" key="1">
    <source>
        <dbReference type="EMBL" id="KWX15292.1"/>
    </source>
</evidence>
<dbReference type="Proteomes" id="UP000070089">
    <property type="component" value="Unassembled WGS sequence"/>
</dbReference>
<protein>
    <recommendedName>
        <fullName evidence="3">Profilin</fullName>
    </recommendedName>
</protein>
<sequence length="125" mass="14051">MENNSKLRMYDSWFLKVGDAPIETHNVSDSSFALQQIDGLLKDRATAISQGYVNGTQKYNIFYHSAWDNNRRIVTGRSQDLSLGLCLIEDSSLHAIFLGLFAYPTLVSEATRQALLILDSYSSQL</sequence>
<proteinExistence type="predicted"/>
<dbReference type="EMBL" id="JXTI01000011">
    <property type="protein sequence ID" value="KWX15292.1"/>
    <property type="molecule type" value="Genomic_DNA"/>
</dbReference>
<comment type="caution">
    <text evidence="1">The sequence shown here is derived from an EMBL/GenBank/DDBJ whole genome shotgun (WGS) entry which is preliminary data.</text>
</comment>
<gene>
    <name evidence="1" type="ORF">QR46_0728</name>
</gene>
<evidence type="ECO:0000313" key="2">
    <source>
        <dbReference type="Proteomes" id="UP000070089"/>
    </source>
</evidence>